<gene>
    <name evidence="2" type="ORF">NBRC3293_0801</name>
</gene>
<evidence type="ECO:0000313" key="2">
    <source>
        <dbReference type="EMBL" id="GEM16304.1"/>
    </source>
</evidence>
<evidence type="ECO:0000259" key="1">
    <source>
        <dbReference type="Pfam" id="PF00534"/>
    </source>
</evidence>
<accession>A0A829WWQ7</accession>
<dbReference type="GO" id="GO:0016757">
    <property type="term" value="F:glycosyltransferase activity"/>
    <property type="evidence" value="ECO:0007669"/>
    <property type="project" value="UniProtKB-KW"/>
</dbReference>
<dbReference type="EMBL" id="BARJ01000004">
    <property type="protein sequence ID" value="GEM16304.1"/>
    <property type="molecule type" value="Genomic_DNA"/>
</dbReference>
<dbReference type="SUPFAM" id="SSF53756">
    <property type="entry name" value="UDP-Glycosyltransferase/glycogen phosphorylase"/>
    <property type="match status" value="1"/>
</dbReference>
<dbReference type="CDD" id="cd03809">
    <property type="entry name" value="GT4_MtfB-like"/>
    <property type="match status" value="1"/>
</dbReference>
<comment type="caution">
    <text evidence="2">The sequence shown here is derived from an EMBL/GenBank/DDBJ whole genome shotgun (WGS) entry which is preliminary data.</text>
</comment>
<dbReference type="InterPro" id="IPR001296">
    <property type="entry name" value="Glyco_trans_1"/>
</dbReference>
<dbReference type="Pfam" id="PF00534">
    <property type="entry name" value="Glycos_transf_1"/>
    <property type="match status" value="1"/>
</dbReference>
<keyword evidence="2" id="KW-0328">Glycosyltransferase</keyword>
<dbReference type="RefSeq" id="WP_172492237.1">
    <property type="nucleotide sequence ID" value="NZ_BARJ01000004.1"/>
</dbReference>
<keyword evidence="2" id="KW-0808">Transferase</keyword>
<dbReference type="PANTHER" id="PTHR46401">
    <property type="entry name" value="GLYCOSYLTRANSFERASE WBBK-RELATED"/>
    <property type="match status" value="1"/>
</dbReference>
<dbReference type="PANTHER" id="PTHR46401:SF9">
    <property type="entry name" value="MANNOSYLTRANSFERASE A"/>
    <property type="match status" value="1"/>
</dbReference>
<organism evidence="2 3">
    <name type="scientific">Gluconobacter oxydans NBRC 3293</name>
    <dbReference type="NCBI Taxonomy" id="1315969"/>
    <lineage>
        <taxon>Bacteria</taxon>
        <taxon>Pseudomonadati</taxon>
        <taxon>Pseudomonadota</taxon>
        <taxon>Alphaproteobacteria</taxon>
        <taxon>Acetobacterales</taxon>
        <taxon>Acetobacteraceae</taxon>
        <taxon>Gluconobacter</taxon>
    </lineage>
</organism>
<dbReference type="AlphaFoldDB" id="A0A829WWQ7"/>
<feature type="domain" description="Glycosyl transferase family 1" evidence="1">
    <location>
        <begin position="219"/>
        <end position="337"/>
    </location>
</feature>
<dbReference type="Proteomes" id="UP000484858">
    <property type="component" value="Unassembled WGS sequence"/>
</dbReference>
<dbReference type="Gene3D" id="3.40.50.2000">
    <property type="entry name" value="Glycogen Phosphorylase B"/>
    <property type="match status" value="1"/>
</dbReference>
<evidence type="ECO:0000313" key="3">
    <source>
        <dbReference type="Proteomes" id="UP000484858"/>
    </source>
</evidence>
<sequence>MTPVSYLLDISRLLARADYAVPTGIDRVELSYAQYLLTHKREQSYFCAMHPVGIAGGIPTPLAEEMIEALAAKWGGSTVSTSASRLKRKIRRKILYSPLPKKPRIVHILVSHHHLTRPRVIRNILKRTGAKFVPILHDLIPLEYPEYARPGEPARHAVRVQTILDYAAGIIFPSHAVRDAFMPYMEKHSRQIPVGLVPLGVNVKKEEDLLPPTLACPSRPYFVCLSTIEPRKNHLLLLQAWRRLAEQLGDRAPVLVVIGKRGWENENIVDLLDRCPSLKGHVLEYNELPDQDVIHLLKNCRALLFPTFSEGFGLPLAEAFSFGVPVLCSDIPVLREVGAGIADYLDPLDGPAWIEAILDYTTNSARRRDQIQRINYWKPFTWESSIVGTLDSVCEFKLFN</sequence>
<reference evidence="2 3" key="1">
    <citation type="submission" date="2013-04" db="EMBL/GenBank/DDBJ databases">
        <title>Gluconobacter oxydans NBRC 3293 whole genome sequence.</title>
        <authorList>
            <person name="Matsutani M."/>
            <person name="Yakushi T."/>
            <person name="Matsushita K."/>
        </authorList>
    </citation>
    <scope>NUCLEOTIDE SEQUENCE [LARGE SCALE GENOMIC DNA]</scope>
    <source>
        <strain evidence="2 3">NBRC 3293</strain>
    </source>
</reference>
<proteinExistence type="predicted"/>
<protein>
    <submittedName>
        <fullName evidence="2">Mannosyltransferase</fullName>
    </submittedName>
</protein>
<name>A0A829WWQ7_GLUOY</name>